<evidence type="ECO:0000313" key="2">
    <source>
        <dbReference type="Proteomes" id="UP000218335"/>
    </source>
</evidence>
<protein>
    <submittedName>
        <fullName evidence="1">Uncharacterized protein</fullName>
    </submittedName>
</protein>
<dbReference type="Pfam" id="PF22398">
    <property type="entry name" value="DUF6978"/>
    <property type="match status" value="1"/>
</dbReference>
<gene>
    <name evidence="1" type="ORF">B5C08_12320</name>
</gene>
<organism evidence="1 2">
    <name type="scientific">Staphylococcus delphini</name>
    <dbReference type="NCBI Taxonomy" id="53344"/>
    <lineage>
        <taxon>Bacteria</taxon>
        <taxon>Bacillati</taxon>
        <taxon>Bacillota</taxon>
        <taxon>Bacilli</taxon>
        <taxon>Bacillales</taxon>
        <taxon>Staphylococcaceae</taxon>
        <taxon>Staphylococcus</taxon>
        <taxon>Staphylococcus intermedius group</taxon>
    </lineage>
</organism>
<sequence>MEIKLTDDDVEKLINLAKEVLVKHSIKLEENCKGYVNINSPDSEITFILNYFIKPGKITLNFRETRFNLNLLRINLNDGFHKNSNNEIIRGNRINIFSEDEYKKKNDGSTYMIAYPLPYKIFENNRDFVNQLFTMLEYTKTNHNDNINIESNLFLGW</sequence>
<accession>A0A2A4GTK4</accession>
<comment type="caution">
    <text evidence="1">The sequence shown here is derived from an EMBL/GenBank/DDBJ whole genome shotgun (WGS) entry which is preliminary data.</text>
</comment>
<evidence type="ECO:0000313" key="1">
    <source>
        <dbReference type="EMBL" id="PCF53184.1"/>
    </source>
</evidence>
<dbReference type="AlphaFoldDB" id="A0A2A4GTK4"/>
<dbReference type="Proteomes" id="UP000218335">
    <property type="component" value="Unassembled WGS sequence"/>
</dbReference>
<name>A0A2A4GTK4_9STAP</name>
<dbReference type="EMBL" id="MWUU01000026">
    <property type="protein sequence ID" value="PCF53184.1"/>
    <property type="molecule type" value="Genomic_DNA"/>
</dbReference>
<dbReference type="RefSeq" id="WP_096593841.1">
    <property type="nucleotide sequence ID" value="NZ_MWUU01000026.1"/>
</dbReference>
<reference evidence="1 2" key="1">
    <citation type="journal article" date="2017" name="PLoS ONE">
        <title>Development of a real-time PCR for detection of Staphylococcus pseudintermedius using a novel automated comparison of whole-genome sequences.</title>
        <authorList>
            <person name="Verstappen K.M."/>
            <person name="Huijbregts L."/>
            <person name="Spaninks M."/>
            <person name="Wagenaar J.A."/>
            <person name="Fluit A.C."/>
            <person name="Duim B."/>
        </authorList>
    </citation>
    <scope>NUCLEOTIDE SEQUENCE [LARGE SCALE GENOMIC DNA]</scope>
    <source>
        <strain evidence="1 2">215070706401-1</strain>
    </source>
</reference>
<dbReference type="InterPro" id="IPR053916">
    <property type="entry name" value="DUF6978"/>
</dbReference>
<proteinExistence type="predicted"/>